<feature type="region of interest" description="Disordered" evidence="2">
    <location>
        <begin position="735"/>
        <end position="777"/>
    </location>
</feature>
<dbReference type="OrthoDB" id="5654380at2"/>
<dbReference type="EMBL" id="LNYY01000021">
    <property type="protein sequence ID" value="KTD67219.1"/>
    <property type="molecule type" value="Genomic_DNA"/>
</dbReference>
<dbReference type="Gene3D" id="3.60.40.10">
    <property type="entry name" value="PPM-type phosphatase domain"/>
    <property type="match status" value="1"/>
</dbReference>
<comment type="caution">
    <text evidence="4">The sequence shown here is derived from an EMBL/GenBank/DDBJ whole genome shotgun (WGS) entry which is preliminary data.</text>
</comment>
<evidence type="ECO:0000313" key="5">
    <source>
        <dbReference type="Proteomes" id="UP000054926"/>
    </source>
</evidence>
<dbReference type="InterPro" id="IPR001932">
    <property type="entry name" value="PPM-type_phosphatase-like_dom"/>
</dbReference>
<proteinExistence type="predicted"/>
<feature type="region of interest" description="Disordered" evidence="2">
    <location>
        <begin position="1"/>
        <end position="24"/>
    </location>
</feature>
<dbReference type="PATRIC" id="fig|947033.5.peg.3642"/>
<sequence length="777" mass="86224">MSQLKIDGYNFSTEGDTKKRNGPSIGLAKMQGAFGEPPNMILMQHQEDDVSGEMMPGFNLLSEVEQEFALKETARLMQEKYGDKQAVGSTLTSLVAWKDPQTNQLHGVTSNVGDSLAIFVIVGADGQVRVAKQLNELHENNDRNATGIDIGVTRSIGDRAQEKNKLRHDPDITRDVIPLQEGDRIFAIAATDGISSYNKFFKTDALTTAEIAETVSQFIAQHPGSGPDDIAEALISRAYAGGKGSTDNISLVVAEVGTEPVSLVAADGHQVKMDAVNLGEKGDDVSKAIAENFHSQLQSQIKFKPQDYIDALREGNYPLAAGLGRFLYTKYMPLNDGEVLGADEVTPLMASLLAETDITSADIANIQHGVLSLPFGLESQYYMTQIMSGAITLLSNEAALMKQEGNQGKSAKDIRQMVRDEINVAITGPTYKEKNRAQEVIANITNAKSSKELEALLAKEMTIQKVFAFVVDHLIKENVGQIRAKGTRLIHHLNNIENHVAELNREADKLEAEIEVLKKDLENLYNKIGKLPKDDFMAQKKALDDNIALKKVHLRETIKLISIANGHKHMAEDQLLILCNKPEEFNNDHILHHLKGITNKRGEVSAKKALEGLPVEAFLQEVQQQIESYLDFLDKKPVENPDKNPRLLDAYHARKNAAENMLIFIKTASLRTPQETIINLQHQAKTIESNRPGIRELGFLGWLKDFFIFWKKSEMTKITDDTLKNVNSVLASKKTEFKEQPEKQVPEEPAPVEQTSSGPEPDEEDIELTTFKTHHNM</sequence>
<dbReference type="SMART" id="SM00332">
    <property type="entry name" value="PP2Cc"/>
    <property type="match status" value="1"/>
</dbReference>
<name>A0A0W0ZES3_9GAMM</name>
<accession>A0A0W0ZES3</accession>
<evidence type="ECO:0000256" key="2">
    <source>
        <dbReference type="SAM" id="MobiDB-lite"/>
    </source>
</evidence>
<dbReference type="InterPro" id="IPR015655">
    <property type="entry name" value="PP2C"/>
</dbReference>
<dbReference type="AlphaFoldDB" id="A0A0W0ZES3"/>
<dbReference type="InterPro" id="IPR054178">
    <property type="entry name" value="Lpg0393-like_VPS9"/>
</dbReference>
<organism evidence="4 5">
    <name type="scientific">Legionella steelei</name>
    <dbReference type="NCBI Taxonomy" id="947033"/>
    <lineage>
        <taxon>Bacteria</taxon>
        <taxon>Pseudomonadati</taxon>
        <taxon>Pseudomonadota</taxon>
        <taxon>Gammaproteobacteria</taxon>
        <taxon>Legionellales</taxon>
        <taxon>Legionellaceae</taxon>
        <taxon>Legionella</taxon>
    </lineage>
</organism>
<reference evidence="4 5" key="1">
    <citation type="submission" date="2015-11" db="EMBL/GenBank/DDBJ databases">
        <title>Genomic analysis of 38 Legionella species identifies large and diverse effector repertoires.</title>
        <authorList>
            <person name="Burstein D."/>
            <person name="Amaro F."/>
            <person name="Zusman T."/>
            <person name="Lifshitz Z."/>
            <person name="Cohen O."/>
            <person name="Gilbert J.A."/>
            <person name="Pupko T."/>
            <person name="Shuman H.A."/>
            <person name="Segal G."/>
        </authorList>
    </citation>
    <scope>NUCLEOTIDE SEQUENCE [LARGE SCALE GENOMIC DNA]</scope>
    <source>
        <strain evidence="4 5">IMVS3376</strain>
    </source>
</reference>
<dbReference type="Proteomes" id="UP000054926">
    <property type="component" value="Unassembled WGS sequence"/>
</dbReference>
<keyword evidence="5" id="KW-1185">Reference proteome</keyword>
<dbReference type="RefSeq" id="WP_058512223.1">
    <property type="nucleotide sequence ID" value="NZ_DAIOMV010000016.1"/>
</dbReference>
<evidence type="ECO:0000313" key="4">
    <source>
        <dbReference type="EMBL" id="KTD67219.1"/>
    </source>
</evidence>
<feature type="compositionally biased region" description="Basic and acidic residues" evidence="2">
    <location>
        <begin position="735"/>
        <end position="746"/>
    </location>
</feature>
<feature type="coiled-coil region" evidence="1">
    <location>
        <begin position="493"/>
        <end position="527"/>
    </location>
</feature>
<protein>
    <recommendedName>
        <fullName evidence="3">PPM-type phosphatase domain-containing protein</fullName>
    </recommendedName>
</protein>
<feature type="domain" description="PPM-type phosphatase" evidence="3">
    <location>
        <begin position="24"/>
        <end position="256"/>
    </location>
</feature>
<evidence type="ECO:0000256" key="1">
    <source>
        <dbReference type="SAM" id="Coils"/>
    </source>
</evidence>
<dbReference type="SUPFAM" id="SSF81606">
    <property type="entry name" value="PP2C-like"/>
    <property type="match status" value="1"/>
</dbReference>
<dbReference type="PROSITE" id="PS51746">
    <property type="entry name" value="PPM_2"/>
    <property type="match status" value="1"/>
</dbReference>
<dbReference type="PANTHER" id="PTHR47992">
    <property type="entry name" value="PROTEIN PHOSPHATASE"/>
    <property type="match status" value="1"/>
</dbReference>
<dbReference type="Pfam" id="PF22035">
    <property type="entry name" value="Lpg0393_VPS9"/>
    <property type="match status" value="1"/>
</dbReference>
<dbReference type="GO" id="GO:0004722">
    <property type="term" value="F:protein serine/threonine phosphatase activity"/>
    <property type="evidence" value="ECO:0007669"/>
    <property type="project" value="InterPro"/>
</dbReference>
<gene>
    <name evidence="4" type="ORF">Lste_3425</name>
</gene>
<dbReference type="InterPro" id="IPR036457">
    <property type="entry name" value="PPM-type-like_dom_sf"/>
</dbReference>
<keyword evidence="1" id="KW-0175">Coiled coil</keyword>
<evidence type="ECO:0000259" key="3">
    <source>
        <dbReference type="PROSITE" id="PS51746"/>
    </source>
</evidence>